<protein>
    <submittedName>
        <fullName evidence="2">Class I SAM-dependent methyltransferase</fullName>
        <ecNumber evidence="2">2.1.1.222</ecNumber>
        <ecNumber evidence="2">2.1.1.64</ecNumber>
    </submittedName>
</protein>
<dbReference type="EC" id="2.1.1.64" evidence="2"/>
<dbReference type="GO" id="GO:0032259">
    <property type="term" value="P:methylation"/>
    <property type="evidence" value="ECO:0007669"/>
    <property type="project" value="UniProtKB-KW"/>
</dbReference>
<feature type="domain" description="Methyltransferase type 11" evidence="1">
    <location>
        <begin position="49"/>
        <end position="143"/>
    </location>
</feature>
<dbReference type="PANTHER" id="PTHR43861:SF1">
    <property type="entry name" value="TRANS-ACONITATE 2-METHYLTRANSFERASE"/>
    <property type="match status" value="1"/>
</dbReference>
<gene>
    <name evidence="2" type="ORF">ACFSOY_19260</name>
</gene>
<reference evidence="3" key="1">
    <citation type="journal article" date="2019" name="Int. J. Syst. Evol. Microbiol.">
        <title>The Global Catalogue of Microorganisms (GCM) 10K type strain sequencing project: providing services to taxonomists for standard genome sequencing and annotation.</title>
        <authorList>
            <consortium name="The Broad Institute Genomics Platform"/>
            <consortium name="The Broad Institute Genome Sequencing Center for Infectious Disease"/>
            <person name="Wu L."/>
            <person name="Ma J."/>
        </authorList>
    </citation>
    <scope>NUCLEOTIDE SEQUENCE [LARGE SCALE GENOMIC DNA]</scope>
    <source>
        <strain evidence="3">CGMCC 1.13574</strain>
    </source>
</reference>
<dbReference type="InterPro" id="IPR029063">
    <property type="entry name" value="SAM-dependent_MTases_sf"/>
</dbReference>
<dbReference type="EMBL" id="JBHUIO010000011">
    <property type="protein sequence ID" value="MFD2172109.1"/>
    <property type="molecule type" value="Genomic_DNA"/>
</dbReference>
<organism evidence="2 3">
    <name type="scientific">Tumebacillus lipolyticus</name>
    <dbReference type="NCBI Taxonomy" id="1280370"/>
    <lineage>
        <taxon>Bacteria</taxon>
        <taxon>Bacillati</taxon>
        <taxon>Bacillota</taxon>
        <taxon>Bacilli</taxon>
        <taxon>Bacillales</taxon>
        <taxon>Alicyclobacillaceae</taxon>
        <taxon>Tumebacillus</taxon>
    </lineage>
</organism>
<keyword evidence="2" id="KW-0489">Methyltransferase</keyword>
<dbReference type="Pfam" id="PF08241">
    <property type="entry name" value="Methyltransf_11"/>
    <property type="match status" value="1"/>
</dbReference>
<proteinExistence type="predicted"/>
<dbReference type="PANTHER" id="PTHR43861">
    <property type="entry name" value="TRANS-ACONITATE 2-METHYLTRANSFERASE-RELATED"/>
    <property type="match status" value="1"/>
</dbReference>
<dbReference type="GO" id="GO:0061542">
    <property type="term" value="F:3-demethylubiquinol 3-O-methyltransferase activity"/>
    <property type="evidence" value="ECO:0007669"/>
    <property type="project" value="UniProtKB-EC"/>
</dbReference>
<keyword evidence="2" id="KW-0808">Transferase</keyword>
<dbReference type="InterPro" id="IPR013216">
    <property type="entry name" value="Methyltransf_11"/>
</dbReference>
<name>A0ABW5A3E0_9BACL</name>
<keyword evidence="3" id="KW-1185">Reference proteome</keyword>
<dbReference type="EC" id="2.1.1.222" evidence="2"/>
<comment type="caution">
    <text evidence="2">The sequence shown here is derived from an EMBL/GenBank/DDBJ whole genome shotgun (WGS) entry which is preliminary data.</text>
</comment>
<dbReference type="GO" id="GO:0102208">
    <property type="term" value="F:2-polyprenyl-6-hydroxyphenol methylase activity"/>
    <property type="evidence" value="ECO:0007669"/>
    <property type="project" value="UniProtKB-EC"/>
</dbReference>
<dbReference type="Gene3D" id="3.40.50.150">
    <property type="entry name" value="Vaccinia Virus protein VP39"/>
    <property type="match status" value="1"/>
</dbReference>
<evidence type="ECO:0000259" key="1">
    <source>
        <dbReference type="Pfam" id="PF08241"/>
    </source>
</evidence>
<dbReference type="Proteomes" id="UP001597343">
    <property type="component" value="Unassembled WGS sequence"/>
</dbReference>
<dbReference type="RefSeq" id="WP_386049476.1">
    <property type="nucleotide sequence ID" value="NZ_JBHUIO010000011.1"/>
</dbReference>
<dbReference type="CDD" id="cd02440">
    <property type="entry name" value="AdoMet_MTases"/>
    <property type="match status" value="1"/>
</dbReference>
<dbReference type="SUPFAM" id="SSF53335">
    <property type="entry name" value="S-adenosyl-L-methionine-dependent methyltransferases"/>
    <property type="match status" value="1"/>
</dbReference>
<evidence type="ECO:0000313" key="3">
    <source>
        <dbReference type="Proteomes" id="UP001597343"/>
    </source>
</evidence>
<evidence type="ECO:0000313" key="2">
    <source>
        <dbReference type="EMBL" id="MFD2172109.1"/>
    </source>
</evidence>
<sequence>MRDGGSFFDQPDVFDAYWRARSRQESANSVLEQPIIESLIGSVDQLAVLDLGCGDGQYGKQLLAQGAASYYGIDASMRMVSLAKKNLTEGNAHVVHQAFEEMELPAGKFDLAVSRLALHYVDDLVHVLTKVCRSLASGGRLVFSVEHPLLTSCQESQGTKPGSWVVDDYFVAGARDVLWFGDRVRKYHRSIEDYFLAVQQAGFQVDMLRESKPDRAQFSSEAEYGRRMRIPLFLLMTGRK</sequence>
<accession>A0ABW5A3E0</accession>